<dbReference type="EMBL" id="JAUSVP010000001">
    <property type="protein sequence ID" value="MDQ0445974.1"/>
    <property type="molecule type" value="Genomic_DNA"/>
</dbReference>
<organism evidence="2 3">
    <name type="scientific">Methylobacterium aerolatum</name>
    <dbReference type="NCBI Taxonomy" id="418708"/>
    <lineage>
        <taxon>Bacteria</taxon>
        <taxon>Pseudomonadati</taxon>
        <taxon>Pseudomonadota</taxon>
        <taxon>Alphaproteobacteria</taxon>
        <taxon>Hyphomicrobiales</taxon>
        <taxon>Methylobacteriaceae</taxon>
        <taxon>Methylobacterium</taxon>
    </lineage>
</organism>
<accession>A0ABU0HUH2</accession>
<sequence>MTRIRAIGRIDALSRLAIIGFLNAISFNIEKAVLELGVTGAITSTFGISVIVWVAAFVAVTELRKEPDRPLAAGEEWRLIALAVFFILPVKYVSWVGLTLLALDILSASERDSAARRAGWILLAVTFPMFWSKLIFSLFSDLLLQADAILVSTALGLPREGNVITLSDGVSHLWIAAGCSSMANVSLAVLGWTLFLHMRRETGSPGLRWGLLCCVVIVALNVGRISLIGLYPAHYDLIHGAVGASIASWLMVAAVFGTLSYGARHAASA</sequence>
<evidence type="ECO:0000313" key="2">
    <source>
        <dbReference type="EMBL" id="MDQ0445974.1"/>
    </source>
</evidence>
<keyword evidence="1" id="KW-1133">Transmembrane helix</keyword>
<keyword evidence="1" id="KW-0472">Membrane</keyword>
<proteinExistence type="predicted"/>
<dbReference type="Proteomes" id="UP001231124">
    <property type="component" value="Unassembled WGS sequence"/>
</dbReference>
<feature type="transmembrane region" description="Helical" evidence="1">
    <location>
        <begin position="36"/>
        <end position="60"/>
    </location>
</feature>
<feature type="transmembrane region" description="Helical" evidence="1">
    <location>
        <begin position="118"/>
        <end position="139"/>
    </location>
</feature>
<comment type="caution">
    <text evidence="2">The sequence shown here is derived from an EMBL/GenBank/DDBJ whole genome shotgun (WGS) entry which is preliminary data.</text>
</comment>
<feature type="transmembrane region" description="Helical" evidence="1">
    <location>
        <begin position="209"/>
        <end position="231"/>
    </location>
</feature>
<keyword evidence="1" id="KW-0812">Transmembrane</keyword>
<evidence type="ECO:0000256" key="1">
    <source>
        <dbReference type="SAM" id="Phobius"/>
    </source>
</evidence>
<keyword evidence="3" id="KW-1185">Reference proteome</keyword>
<feature type="transmembrane region" description="Helical" evidence="1">
    <location>
        <begin position="237"/>
        <end position="263"/>
    </location>
</feature>
<feature type="transmembrane region" description="Helical" evidence="1">
    <location>
        <begin position="80"/>
        <end position="106"/>
    </location>
</feature>
<dbReference type="RefSeq" id="WP_238203237.1">
    <property type="nucleotide sequence ID" value="NZ_BPQE01000013.1"/>
</dbReference>
<name>A0ABU0HUH2_9HYPH</name>
<protein>
    <submittedName>
        <fullName evidence="2">Exosortase/archaeosortase family protein</fullName>
    </submittedName>
</protein>
<evidence type="ECO:0000313" key="3">
    <source>
        <dbReference type="Proteomes" id="UP001231124"/>
    </source>
</evidence>
<feature type="transmembrane region" description="Helical" evidence="1">
    <location>
        <begin position="173"/>
        <end position="197"/>
    </location>
</feature>
<reference evidence="2 3" key="1">
    <citation type="submission" date="2023-07" db="EMBL/GenBank/DDBJ databases">
        <title>Genomic Encyclopedia of Type Strains, Phase IV (KMG-IV): sequencing the most valuable type-strain genomes for metagenomic binning, comparative biology and taxonomic classification.</title>
        <authorList>
            <person name="Goeker M."/>
        </authorList>
    </citation>
    <scope>NUCLEOTIDE SEQUENCE [LARGE SCALE GENOMIC DNA]</scope>
    <source>
        <strain evidence="2 3">DSM 19013</strain>
    </source>
</reference>
<gene>
    <name evidence="2" type="ORF">QO012_000452</name>
</gene>